<dbReference type="EMBL" id="JAUCMV010000005">
    <property type="protein sequence ID" value="KAK0394656.1"/>
    <property type="molecule type" value="Genomic_DNA"/>
</dbReference>
<evidence type="ECO:0000256" key="1">
    <source>
        <dbReference type="SAM" id="MobiDB-lite"/>
    </source>
</evidence>
<accession>A0AA39GW94</accession>
<sequence>MALSQLRRRAGWKTFFARGSLRCGIVSEAVGDLQKREFNKRLCRARRNRGDDLPEDISRALELTDDTTARPPEQMSKQATQEGKQTRLMFTRPRIINS</sequence>
<feature type="region of interest" description="Disordered" evidence="1">
    <location>
        <begin position="64"/>
        <end position="98"/>
    </location>
</feature>
<name>A0AA39GW94_9BILA</name>
<comment type="caution">
    <text evidence="2">The sequence shown here is derived from an EMBL/GenBank/DDBJ whole genome shotgun (WGS) entry which is preliminary data.</text>
</comment>
<keyword evidence="3" id="KW-1185">Reference proteome</keyword>
<evidence type="ECO:0000313" key="3">
    <source>
        <dbReference type="Proteomes" id="UP001175271"/>
    </source>
</evidence>
<protein>
    <submittedName>
        <fullName evidence="2">Uncharacterized protein</fullName>
    </submittedName>
</protein>
<dbReference type="Proteomes" id="UP001175271">
    <property type="component" value="Unassembled WGS sequence"/>
</dbReference>
<reference evidence="2" key="1">
    <citation type="submission" date="2023-06" db="EMBL/GenBank/DDBJ databases">
        <title>Genomic analysis of the entomopathogenic nematode Steinernema hermaphroditum.</title>
        <authorList>
            <person name="Schwarz E.M."/>
            <person name="Heppert J.K."/>
            <person name="Baniya A."/>
            <person name="Schwartz H.T."/>
            <person name="Tan C.-H."/>
            <person name="Antoshechkin I."/>
            <person name="Sternberg P.W."/>
            <person name="Goodrich-Blair H."/>
            <person name="Dillman A.R."/>
        </authorList>
    </citation>
    <scope>NUCLEOTIDE SEQUENCE</scope>
    <source>
        <strain evidence="2">PS9179</strain>
        <tissue evidence="2">Whole animal</tissue>
    </source>
</reference>
<evidence type="ECO:0000313" key="2">
    <source>
        <dbReference type="EMBL" id="KAK0394656.1"/>
    </source>
</evidence>
<proteinExistence type="predicted"/>
<dbReference type="AlphaFoldDB" id="A0AA39GW94"/>
<organism evidence="2 3">
    <name type="scientific">Steinernema hermaphroditum</name>
    <dbReference type="NCBI Taxonomy" id="289476"/>
    <lineage>
        <taxon>Eukaryota</taxon>
        <taxon>Metazoa</taxon>
        <taxon>Ecdysozoa</taxon>
        <taxon>Nematoda</taxon>
        <taxon>Chromadorea</taxon>
        <taxon>Rhabditida</taxon>
        <taxon>Tylenchina</taxon>
        <taxon>Panagrolaimomorpha</taxon>
        <taxon>Strongyloidoidea</taxon>
        <taxon>Steinernematidae</taxon>
        <taxon>Steinernema</taxon>
    </lineage>
</organism>
<gene>
    <name evidence="2" type="ORF">QR680_000858</name>
</gene>